<comment type="subcellular location">
    <subcellularLocation>
        <location evidence="1">Cell membrane</location>
        <topology evidence="1">Multi-pass membrane protein</topology>
    </subcellularLocation>
</comment>
<accession>A0ABY9RMF2</accession>
<keyword evidence="4" id="KW-0406">Ion transport</keyword>
<evidence type="ECO:0000256" key="2">
    <source>
        <dbReference type="SAM" id="Phobius"/>
    </source>
</evidence>
<evidence type="ECO:0000256" key="1">
    <source>
        <dbReference type="ARBA" id="ARBA00004651"/>
    </source>
</evidence>
<dbReference type="Pfam" id="PF02254">
    <property type="entry name" value="TrkA_N"/>
    <property type="match status" value="1"/>
</dbReference>
<evidence type="ECO:0000313" key="4">
    <source>
        <dbReference type="EMBL" id="WMW82141.1"/>
    </source>
</evidence>
<dbReference type="InterPro" id="IPR013099">
    <property type="entry name" value="K_chnl_dom"/>
</dbReference>
<gene>
    <name evidence="4" type="ORF">RF679_07610</name>
</gene>
<keyword evidence="5" id="KW-1185">Reference proteome</keyword>
<keyword evidence="4" id="KW-0407">Ion channel</keyword>
<dbReference type="SUPFAM" id="SSF81324">
    <property type="entry name" value="Voltage-gated potassium channels"/>
    <property type="match status" value="1"/>
</dbReference>
<dbReference type="Gene3D" id="3.40.50.720">
    <property type="entry name" value="NAD(P)-binding Rossmann-like Domain"/>
    <property type="match status" value="1"/>
</dbReference>
<protein>
    <submittedName>
        <fullName evidence="4">Potassium channel family protein</fullName>
    </submittedName>
</protein>
<dbReference type="Proteomes" id="UP001181355">
    <property type="component" value="Chromosome"/>
</dbReference>
<reference evidence="4" key="1">
    <citation type="submission" date="2023-09" db="EMBL/GenBank/DDBJ databases">
        <title>Undibacterium sp. 20NA77.5 isolated from freshwater.</title>
        <authorList>
            <person name="Le V."/>
            <person name="Ko S.-R."/>
            <person name="Ahn C.-Y."/>
            <person name="Oh H.-M."/>
        </authorList>
    </citation>
    <scope>NUCLEOTIDE SEQUENCE</scope>
    <source>
        <strain evidence="4">20NA77.5</strain>
    </source>
</reference>
<dbReference type="Pfam" id="PF07885">
    <property type="entry name" value="Ion_trans_2"/>
    <property type="match status" value="1"/>
</dbReference>
<dbReference type="PANTHER" id="PTHR43833">
    <property type="entry name" value="POTASSIUM CHANNEL PROTEIN 2-RELATED-RELATED"/>
    <property type="match status" value="1"/>
</dbReference>
<organism evidence="4 5">
    <name type="scientific">Undibacterium cyanobacteriorum</name>
    <dbReference type="NCBI Taxonomy" id="3073561"/>
    <lineage>
        <taxon>Bacteria</taxon>
        <taxon>Pseudomonadati</taxon>
        <taxon>Pseudomonadota</taxon>
        <taxon>Betaproteobacteria</taxon>
        <taxon>Burkholderiales</taxon>
        <taxon>Oxalobacteraceae</taxon>
        <taxon>Undibacterium</taxon>
    </lineage>
</organism>
<dbReference type="SUPFAM" id="SSF51735">
    <property type="entry name" value="NAD(P)-binding Rossmann-fold domains"/>
    <property type="match status" value="1"/>
</dbReference>
<dbReference type="InterPro" id="IPR036291">
    <property type="entry name" value="NAD(P)-bd_dom_sf"/>
</dbReference>
<sequence>MLPRLDAIMAVFFRLMSRTRLRFILELSLMFVLVWCGCALLIYTFEHGINPRIHDRLDAIYYLLVTMTTSGDSAVTPMTTGGRVVMSFALILSKLLTALLCAVAAAVLIDHKLKVEMGLKMHKLNNHIVIIGWNLKGSQIVSSFRKNPSLQKEEIVVMADIEQKPVDDPLLYFTRSPYPIRGDAIERACLAQARVIVILANYGERQYADALTAVNCMMARKENPEAKVVAELLDPGQRLYLETSGANSVVSIGDVGGFLLAEAVAGSQEAQFLLNAVARRAANG</sequence>
<feature type="transmembrane region" description="Helical" evidence="2">
    <location>
        <begin position="21"/>
        <end position="45"/>
    </location>
</feature>
<feature type="domain" description="RCK N-terminal" evidence="3">
    <location>
        <begin position="125"/>
        <end position="251"/>
    </location>
</feature>
<keyword evidence="2" id="KW-1133">Transmembrane helix</keyword>
<keyword evidence="2" id="KW-0472">Membrane</keyword>
<dbReference type="EMBL" id="CP133720">
    <property type="protein sequence ID" value="WMW82141.1"/>
    <property type="molecule type" value="Genomic_DNA"/>
</dbReference>
<keyword evidence="2" id="KW-0812">Transmembrane</keyword>
<feature type="transmembrane region" description="Helical" evidence="2">
    <location>
        <begin position="84"/>
        <end position="109"/>
    </location>
</feature>
<dbReference type="InterPro" id="IPR003148">
    <property type="entry name" value="RCK_N"/>
</dbReference>
<dbReference type="PANTHER" id="PTHR43833:SF9">
    <property type="entry name" value="POTASSIUM CHANNEL PROTEIN YUGO-RELATED"/>
    <property type="match status" value="1"/>
</dbReference>
<evidence type="ECO:0000313" key="5">
    <source>
        <dbReference type="Proteomes" id="UP001181355"/>
    </source>
</evidence>
<dbReference type="InterPro" id="IPR050721">
    <property type="entry name" value="Trk_Ktr_HKT_K-transport"/>
</dbReference>
<name>A0ABY9RMF2_9BURK</name>
<dbReference type="GO" id="GO:0034220">
    <property type="term" value="P:monoatomic ion transmembrane transport"/>
    <property type="evidence" value="ECO:0007669"/>
    <property type="project" value="UniProtKB-KW"/>
</dbReference>
<keyword evidence="4" id="KW-0813">Transport</keyword>
<proteinExistence type="predicted"/>
<evidence type="ECO:0000259" key="3">
    <source>
        <dbReference type="PROSITE" id="PS51201"/>
    </source>
</evidence>
<dbReference type="Gene3D" id="1.10.287.70">
    <property type="match status" value="1"/>
</dbReference>
<dbReference type="PROSITE" id="PS51201">
    <property type="entry name" value="RCK_N"/>
    <property type="match status" value="1"/>
</dbReference>
<dbReference type="RefSeq" id="WP_309483618.1">
    <property type="nucleotide sequence ID" value="NZ_CP133720.1"/>
</dbReference>